<proteinExistence type="predicted"/>
<evidence type="ECO:0000259" key="1">
    <source>
        <dbReference type="Pfam" id="PF12102"/>
    </source>
</evidence>
<evidence type="ECO:0000313" key="3">
    <source>
        <dbReference type="Proteomes" id="UP000295680"/>
    </source>
</evidence>
<comment type="caution">
    <text evidence="2">The sequence shown here is derived from an EMBL/GenBank/DDBJ whole genome shotgun (WGS) entry which is preliminary data.</text>
</comment>
<keyword evidence="3" id="KW-1185">Reference proteome</keyword>
<sequence length="364" mass="40718">MELRELLRSIADGYDRELGRGQPAMRLLESASEHIADYVPVTHLAKGSTGVGGLPFVPWVAVFDPDETDTAQRGMYVVYLFAADGTRLYLSLNQGSDDLRNKRGKARNAALSVPQLLRTQASAIRDRLALSDQTGWLDGIDLRAPRDKQRPRNYEAGNIIAKAYDTKALPEDSKLRTDLDSFLDLYAVALDVRQQLALTEPGVIASPQRHPRTGRSEEFKPTDGRDYYVKIRARDERRSRKHVPLIAAFAEHLTDIGYKPSNQGIHPRDLTATKDGQHWLIEVKVVRRGDGQQASREAVAQLLEYRRFCYPDEDQLHVRMLAVFSESIGPAFVAHLESLSIASMWAQEKRWLGSPSALAAGLCS</sequence>
<dbReference type="AlphaFoldDB" id="A0A4R2JLL0"/>
<evidence type="ECO:0000313" key="2">
    <source>
        <dbReference type="EMBL" id="TCO59482.1"/>
    </source>
</evidence>
<name>A0A4R2JLL0_9PSEU</name>
<feature type="domain" description="Type IV methyl-directed restriction enzyme EcoKMcrB subunit DNA-binding" evidence="1">
    <location>
        <begin position="43"/>
        <end position="187"/>
    </location>
</feature>
<organism evidence="2 3">
    <name type="scientific">Actinocrispum wychmicini</name>
    <dbReference type="NCBI Taxonomy" id="1213861"/>
    <lineage>
        <taxon>Bacteria</taxon>
        <taxon>Bacillati</taxon>
        <taxon>Actinomycetota</taxon>
        <taxon>Actinomycetes</taxon>
        <taxon>Pseudonocardiales</taxon>
        <taxon>Pseudonocardiaceae</taxon>
        <taxon>Actinocrispum</taxon>
    </lineage>
</organism>
<dbReference type="RefSeq" id="WP_165960493.1">
    <property type="nucleotide sequence ID" value="NZ_SLWS01000004.1"/>
</dbReference>
<gene>
    <name evidence="2" type="ORF">EV192_104324</name>
</gene>
<protein>
    <submittedName>
        <fullName evidence="2">Uncharacterized protein DUF3578</fullName>
    </submittedName>
</protein>
<dbReference type="InterPro" id="IPR021961">
    <property type="entry name" value="McrB_DNA-bd"/>
</dbReference>
<dbReference type="Proteomes" id="UP000295680">
    <property type="component" value="Unassembled WGS sequence"/>
</dbReference>
<dbReference type="Pfam" id="PF12102">
    <property type="entry name" value="MrcB_N"/>
    <property type="match status" value="1"/>
</dbReference>
<dbReference type="Gene3D" id="3.30.920.90">
    <property type="match status" value="1"/>
</dbReference>
<accession>A0A4R2JLL0</accession>
<reference evidence="2 3" key="1">
    <citation type="submission" date="2019-03" db="EMBL/GenBank/DDBJ databases">
        <title>Genomic Encyclopedia of Type Strains, Phase IV (KMG-IV): sequencing the most valuable type-strain genomes for metagenomic binning, comparative biology and taxonomic classification.</title>
        <authorList>
            <person name="Goeker M."/>
        </authorList>
    </citation>
    <scope>NUCLEOTIDE SEQUENCE [LARGE SCALE GENOMIC DNA]</scope>
    <source>
        <strain evidence="2 3">DSM 45934</strain>
    </source>
</reference>
<dbReference type="EMBL" id="SLWS01000004">
    <property type="protein sequence ID" value="TCO59482.1"/>
    <property type="molecule type" value="Genomic_DNA"/>
</dbReference>